<dbReference type="PANTHER" id="PTHR42891">
    <property type="entry name" value="D-GLYCERO-BETA-D-MANNO-HEPTOSE-1,7-BISPHOSPHATE 7-PHOSPHATASE"/>
    <property type="match status" value="1"/>
</dbReference>
<dbReference type="InterPro" id="IPR023214">
    <property type="entry name" value="HAD_sf"/>
</dbReference>
<evidence type="ECO:0000256" key="1">
    <source>
        <dbReference type="ARBA" id="ARBA00004496"/>
    </source>
</evidence>
<evidence type="ECO:0000256" key="5">
    <source>
        <dbReference type="ARBA" id="ARBA00022801"/>
    </source>
</evidence>
<sequence length="534" mass="55124">MNRNAPLYDAVLFDRDGTLIVDVPYNGDPGLVQPMPGAKAALDRLRAAGLRIGVVTNQSGLARGRFTAAQLAAVNRRVDELLGPFDTWQICPHDDTAGCRCRKPAPGMVDAAASALGTTPGRCVVVGDIGRDMEAALAAGATGILVPTDITLPPEVAAAPHRAGDLSAAADLILSRQALVTPAPRPARGPARPATVLAVRSDSAGDVLVTGPAIRALKAGADRVVLLCGPRGRAAAELLPGVDEIIEWRLPWIDPEPGPVDPDDMRALTERLRAANADEAVVFTSFHQSALPLALLLRTAGVGRITAISEDYPGSLLDVRHRVPLGLPEAERARSVAAAAGFSLPRGDDGGLRVNAARREKQGYLVVHPGASCEARSCPPENLRRIVAALAAAGHQVLVTGGPGERHLAAFVAGDAGTDAGPMPLAGLATLISGADCLIVANTGPAHLTAAVGTPVISLYAPTVPYGQWGPYRVPAVRLGDAAAACRDTRATRCPVPGHPCLGTVEPRDVLDAVRRIGVTAHPPTTAETEAEAA</sequence>
<accession>A0A931C857</accession>
<dbReference type="SUPFAM" id="SSF53756">
    <property type="entry name" value="UDP-Glycosyltransferase/glycogen phosphorylase"/>
    <property type="match status" value="1"/>
</dbReference>
<proteinExistence type="inferred from homology"/>
<dbReference type="GO" id="GO:0005737">
    <property type="term" value="C:cytoplasm"/>
    <property type="evidence" value="ECO:0007669"/>
    <property type="project" value="UniProtKB-SubCell"/>
</dbReference>
<dbReference type="CDD" id="cd03789">
    <property type="entry name" value="GT9_LPS_heptosyltransferase"/>
    <property type="match status" value="1"/>
</dbReference>
<protein>
    <recommendedName>
        <fullName evidence="7">D,D-heptose 1,7-bisphosphate phosphatase</fullName>
    </recommendedName>
</protein>
<dbReference type="SUPFAM" id="SSF56784">
    <property type="entry name" value="HAD-like"/>
    <property type="match status" value="1"/>
</dbReference>
<dbReference type="InterPro" id="IPR036412">
    <property type="entry name" value="HAD-like_sf"/>
</dbReference>
<dbReference type="GO" id="GO:0016791">
    <property type="term" value="F:phosphatase activity"/>
    <property type="evidence" value="ECO:0007669"/>
    <property type="project" value="InterPro"/>
</dbReference>
<gene>
    <name evidence="8" type="ORF">I4J89_07260</name>
</gene>
<dbReference type="RefSeq" id="WP_196413058.1">
    <property type="nucleotide sequence ID" value="NZ_JADQTO010000003.1"/>
</dbReference>
<dbReference type="InterPro" id="IPR002201">
    <property type="entry name" value="Glyco_trans_9"/>
</dbReference>
<dbReference type="InterPro" id="IPR006543">
    <property type="entry name" value="Histidinol-phos"/>
</dbReference>
<dbReference type="CDD" id="cd07503">
    <property type="entry name" value="HAD_HisB-N"/>
    <property type="match status" value="1"/>
</dbReference>
<name>A0A931C857_9ACTN</name>
<dbReference type="Pfam" id="PF13242">
    <property type="entry name" value="Hydrolase_like"/>
    <property type="match status" value="1"/>
</dbReference>
<dbReference type="GO" id="GO:0005975">
    <property type="term" value="P:carbohydrate metabolic process"/>
    <property type="evidence" value="ECO:0007669"/>
    <property type="project" value="InterPro"/>
</dbReference>
<comment type="similarity">
    <text evidence="2">Belongs to the GmhB family.</text>
</comment>
<comment type="subcellular location">
    <subcellularLocation>
        <location evidence="1">Cytoplasm</location>
    </subcellularLocation>
</comment>
<keyword evidence="9" id="KW-1185">Reference proteome</keyword>
<dbReference type="GO" id="GO:0016757">
    <property type="term" value="F:glycosyltransferase activity"/>
    <property type="evidence" value="ECO:0007669"/>
    <property type="project" value="InterPro"/>
</dbReference>
<evidence type="ECO:0000256" key="2">
    <source>
        <dbReference type="ARBA" id="ARBA00005628"/>
    </source>
</evidence>
<dbReference type="InterPro" id="IPR006549">
    <property type="entry name" value="HAD-SF_hydro_IIIA"/>
</dbReference>
<keyword evidence="4" id="KW-0479">Metal-binding</keyword>
<evidence type="ECO:0000313" key="8">
    <source>
        <dbReference type="EMBL" id="MBG0561258.1"/>
    </source>
</evidence>
<comment type="caution">
    <text evidence="8">The sequence shown here is derived from an EMBL/GenBank/DDBJ whole genome shotgun (WGS) entry which is preliminary data.</text>
</comment>
<dbReference type="Gene3D" id="3.40.50.2000">
    <property type="entry name" value="Glycogen Phosphorylase B"/>
    <property type="match status" value="2"/>
</dbReference>
<dbReference type="Pfam" id="PF01075">
    <property type="entry name" value="Glyco_transf_9"/>
    <property type="match status" value="1"/>
</dbReference>
<evidence type="ECO:0000256" key="7">
    <source>
        <dbReference type="ARBA" id="ARBA00031828"/>
    </source>
</evidence>
<dbReference type="NCBIfam" id="TIGR01656">
    <property type="entry name" value="Histidinol-ppas"/>
    <property type="match status" value="1"/>
</dbReference>
<dbReference type="AlphaFoldDB" id="A0A931C857"/>
<organism evidence="8 9">
    <name type="scientific">Actinoplanes aureus</name>
    <dbReference type="NCBI Taxonomy" id="2792083"/>
    <lineage>
        <taxon>Bacteria</taxon>
        <taxon>Bacillati</taxon>
        <taxon>Actinomycetota</taxon>
        <taxon>Actinomycetes</taxon>
        <taxon>Micromonosporales</taxon>
        <taxon>Micromonosporaceae</taxon>
        <taxon>Actinoplanes</taxon>
    </lineage>
</organism>
<dbReference type="GO" id="GO:0046872">
    <property type="term" value="F:metal ion binding"/>
    <property type="evidence" value="ECO:0007669"/>
    <property type="project" value="UniProtKB-KW"/>
</dbReference>
<reference evidence="8" key="1">
    <citation type="submission" date="2020-11" db="EMBL/GenBank/DDBJ databases">
        <title>Isolation and identification of active actinomycetes.</title>
        <authorList>
            <person name="Sun X."/>
        </authorList>
    </citation>
    <scope>NUCLEOTIDE SEQUENCE</scope>
    <source>
        <strain evidence="8">NEAU-A11</strain>
    </source>
</reference>
<dbReference type="PANTHER" id="PTHR42891:SF1">
    <property type="entry name" value="D-GLYCERO-BETA-D-MANNO-HEPTOSE-1,7-BISPHOSPHATE 7-PHOSPHATASE"/>
    <property type="match status" value="1"/>
</dbReference>
<dbReference type="Gene3D" id="3.40.50.1000">
    <property type="entry name" value="HAD superfamily/HAD-like"/>
    <property type="match status" value="1"/>
</dbReference>
<dbReference type="EMBL" id="JADQTO010000003">
    <property type="protein sequence ID" value="MBG0561258.1"/>
    <property type="molecule type" value="Genomic_DNA"/>
</dbReference>
<dbReference type="InterPro" id="IPR004446">
    <property type="entry name" value="Heptose_bisP_phosphatase"/>
</dbReference>
<dbReference type="Proteomes" id="UP000598146">
    <property type="component" value="Unassembled WGS sequence"/>
</dbReference>
<keyword evidence="5 8" id="KW-0378">Hydrolase</keyword>
<keyword evidence="6" id="KW-0119">Carbohydrate metabolism</keyword>
<evidence type="ECO:0000313" key="9">
    <source>
        <dbReference type="Proteomes" id="UP000598146"/>
    </source>
</evidence>
<dbReference type="NCBIfam" id="TIGR01662">
    <property type="entry name" value="HAD-SF-IIIA"/>
    <property type="match status" value="1"/>
</dbReference>
<evidence type="ECO:0000256" key="4">
    <source>
        <dbReference type="ARBA" id="ARBA00022723"/>
    </source>
</evidence>
<evidence type="ECO:0000256" key="3">
    <source>
        <dbReference type="ARBA" id="ARBA00022490"/>
    </source>
</evidence>
<keyword evidence="3" id="KW-0963">Cytoplasm</keyword>
<evidence type="ECO:0000256" key="6">
    <source>
        <dbReference type="ARBA" id="ARBA00023277"/>
    </source>
</evidence>